<evidence type="ECO:0000256" key="2">
    <source>
        <dbReference type="SAM" id="Phobius"/>
    </source>
</evidence>
<feature type="compositionally biased region" description="Basic residues" evidence="1">
    <location>
        <begin position="249"/>
        <end position="265"/>
    </location>
</feature>
<organism evidence="3 4">
    <name type="scientific">Rhipicephalus microplus</name>
    <name type="common">Cattle tick</name>
    <name type="synonym">Boophilus microplus</name>
    <dbReference type="NCBI Taxonomy" id="6941"/>
    <lineage>
        <taxon>Eukaryota</taxon>
        <taxon>Metazoa</taxon>
        <taxon>Ecdysozoa</taxon>
        <taxon>Arthropoda</taxon>
        <taxon>Chelicerata</taxon>
        <taxon>Arachnida</taxon>
        <taxon>Acari</taxon>
        <taxon>Parasitiformes</taxon>
        <taxon>Ixodida</taxon>
        <taxon>Ixodoidea</taxon>
        <taxon>Ixodidae</taxon>
        <taxon>Rhipicephalinae</taxon>
        <taxon>Rhipicephalus</taxon>
        <taxon>Boophilus</taxon>
    </lineage>
</organism>
<keyword evidence="2" id="KW-0472">Membrane</keyword>
<evidence type="ECO:0000256" key="1">
    <source>
        <dbReference type="SAM" id="MobiDB-lite"/>
    </source>
</evidence>
<dbReference type="Proteomes" id="UP000821866">
    <property type="component" value="Chromosome 9"/>
</dbReference>
<sequence>MVPKSSSSSFAVPPASPPVIFGYQRRAMEDGAFECDLNIEWPARKSERGRLATANVRAYSDTTCDHINTTIYWGFRRRSSQGKRSFSATSSTEARTIQRPADACRRVATQDCLTRGQVVTGVIDVLLTTPTSQERWRCEKNGRKLCQLSRIAKVHLQLSCGYLVVVGDPNISEVPHGKQGTLVTPVNGGHSSENHVNAACEVHDSNTAKFCRITVRTKDPQREPCGPGPLSGLQPPPRLPDFSALIALHHPRPHIARPPMRRRKEPRREGRLTPRSQRRDDRPPPATRRWRRVGTLILSGRVVDLVRCTGGALELEDSEVGTEIRVRGGRLAAPRARPASRARALPGVKRQLLRRPLGQFKSSTPSSSLSFAIVVVVVVVVVGVVVILWRGGPGDASTRRALRRLFQVLPDHDDTDVMRLWPPKLCRTTACGEVFVPRLQAAVVASSSA</sequence>
<keyword evidence="4" id="KW-1185">Reference proteome</keyword>
<feature type="compositionally biased region" description="Low complexity" evidence="1">
    <location>
        <begin position="224"/>
        <end position="233"/>
    </location>
</feature>
<feature type="region of interest" description="Disordered" evidence="1">
    <location>
        <begin position="218"/>
        <end position="288"/>
    </location>
</feature>
<proteinExistence type="predicted"/>
<name>A0A9J6D3Y8_RHIMP</name>
<evidence type="ECO:0000313" key="4">
    <source>
        <dbReference type="Proteomes" id="UP000821866"/>
    </source>
</evidence>
<dbReference type="VEuPathDB" id="VectorBase:LOC119181762"/>
<accession>A0A9J6D3Y8</accession>
<gene>
    <name evidence="3" type="ORF">HPB51_005842</name>
</gene>
<dbReference type="EMBL" id="JABSTU010000011">
    <property type="protein sequence ID" value="KAH8008795.1"/>
    <property type="molecule type" value="Genomic_DNA"/>
</dbReference>
<keyword evidence="2" id="KW-0812">Transmembrane</keyword>
<dbReference type="AlphaFoldDB" id="A0A9J6D3Y8"/>
<feature type="transmembrane region" description="Helical" evidence="2">
    <location>
        <begin position="369"/>
        <end position="389"/>
    </location>
</feature>
<feature type="compositionally biased region" description="Basic and acidic residues" evidence="1">
    <location>
        <begin position="266"/>
        <end position="283"/>
    </location>
</feature>
<evidence type="ECO:0000313" key="3">
    <source>
        <dbReference type="EMBL" id="KAH8008795.1"/>
    </source>
</evidence>
<reference evidence="3" key="2">
    <citation type="submission" date="2021-09" db="EMBL/GenBank/DDBJ databases">
        <authorList>
            <person name="Jia N."/>
            <person name="Wang J."/>
            <person name="Shi W."/>
            <person name="Du L."/>
            <person name="Sun Y."/>
            <person name="Zhan W."/>
            <person name="Jiang J."/>
            <person name="Wang Q."/>
            <person name="Zhang B."/>
            <person name="Ji P."/>
            <person name="Sakyi L.B."/>
            <person name="Cui X."/>
            <person name="Yuan T."/>
            <person name="Jiang B."/>
            <person name="Yang W."/>
            <person name="Lam T.T.-Y."/>
            <person name="Chang Q."/>
            <person name="Ding S."/>
            <person name="Wang X."/>
            <person name="Zhu J."/>
            <person name="Ruan X."/>
            <person name="Zhao L."/>
            <person name="Wei J."/>
            <person name="Que T."/>
            <person name="Du C."/>
            <person name="Cheng J."/>
            <person name="Dai P."/>
            <person name="Han X."/>
            <person name="Huang E."/>
            <person name="Gao Y."/>
            <person name="Liu J."/>
            <person name="Shao H."/>
            <person name="Ye R."/>
            <person name="Li L."/>
            <person name="Wei W."/>
            <person name="Wang X."/>
            <person name="Wang C."/>
            <person name="Huo Q."/>
            <person name="Li W."/>
            <person name="Guo W."/>
            <person name="Chen H."/>
            <person name="Chen S."/>
            <person name="Zhou L."/>
            <person name="Zhou L."/>
            <person name="Ni X."/>
            <person name="Tian J."/>
            <person name="Zhou Y."/>
            <person name="Sheng Y."/>
            <person name="Liu T."/>
            <person name="Pan Y."/>
            <person name="Xia L."/>
            <person name="Li J."/>
            <person name="Zhao F."/>
            <person name="Cao W."/>
        </authorList>
    </citation>
    <scope>NUCLEOTIDE SEQUENCE</scope>
    <source>
        <strain evidence="3">Rmic-2018</strain>
        <tissue evidence="3">Larvae</tissue>
    </source>
</reference>
<protein>
    <submittedName>
        <fullName evidence="3">Uncharacterized protein</fullName>
    </submittedName>
</protein>
<keyword evidence="2" id="KW-1133">Transmembrane helix</keyword>
<comment type="caution">
    <text evidence="3">The sequence shown here is derived from an EMBL/GenBank/DDBJ whole genome shotgun (WGS) entry which is preliminary data.</text>
</comment>
<reference evidence="3" key="1">
    <citation type="journal article" date="2020" name="Cell">
        <title>Large-Scale Comparative Analyses of Tick Genomes Elucidate Their Genetic Diversity and Vector Capacities.</title>
        <authorList>
            <consortium name="Tick Genome and Microbiome Consortium (TIGMIC)"/>
            <person name="Jia N."/>
            <person name="Wang J."/>
            <person name="Shi W."/>
            <person name="Du L."/>
            <person name="Sun Y."/>
            <person name="Zhan W."/>
            <person name="Jiang J.F."/>
            <person name="Wang Q."/>
            <person name="Zhang B."/>
            <person name="Ji P."/>
            <person name="Bell-Sakyi L."/>
            <person name="Cui X.M."/>
            <person name="Yuan T.T."/>
            <person name="Jiang B.G."/>
            <person name="Yang W.F."/>
            <person name="Lam T.T."/>
            <person name="Chang Q.C."/>
            <person name="Ding S.J."/>
            <person name="Wang X.J."/>
            <person name="Zhu J.G."/>
            <person name="Ruan X.D."/>
            <person name="Zhao L."/>
            <person name="Wei J.T."/>
            <person name="Ye R.Z."/>
            <person name="Que T.C."/>
            <person name="Du C.H."/>
            <person name="Zhou Y.H."/>
            <person name="Cheng J.X."/>
            <person name="Dai P.F."/>
            <person name="Guo W.B."/>
            <person name="Han X.H."/>
            <person name="Huang E.J."/>
            <person name="Li L.F."/>
            <person name="Wei W."/>
            <person name="Gao Y.C."/>
            <person name="Liu J.Z."/>
            <person name="Shao H.Z."/>
            <person name="Wang X."/>
            <person name="Wang C.C."/>
            <person name="Yang T.C."/>
            <person name="Huo Q.B."/>
            <person name="Li W."/>
            <person name="Chen H.Y."/>
            <person name="Chen S.E."/>
            <person name="Zhou L.G."/>
            <person name="Ni X.B."/>
            <person name="Tian J.H."/>
            <person name="Sheng Y."/>
            <person name="Liu T."/>
            <person name="Pan Y.S."/>
            <person name="Xia L.Y."/>
            <person name="Li J."/>
            <person name="Zhao F."/>
            <person name="Cao W.C."/>
        </authorList>
    </citation>
    <scope>NUCLEOTIDE SEQUENCE</scope>
    <source>
        <strain evidence="3">Rmic-2018</strain>
    </source>
</reference>